<dbReference type="EMBL" id="LAZR01004422">
    <property type="protein sequence ID" value="KKN08734.1"/>
    <property type="molecule type" value="Genomic_DNA"/>
</dbReference>
<name>A0A0F9MSL3_9ZZZZ</name>
<comment type="caution">
    <text evidence="1">The sequence shown here is derived from an EMBL/GenBank/DDBJ whole genome shotgun (WGS) entry which is preliminary data.</text>
</comment>
<proteinExistence type="predicted"/>
<organism evidence="1">
    <name type="scientific">marine sediment metagenome</name>
    <dbReference type="NCBI Taxonomy" id="412755"/>
    <lineage>
        <taxon>unclassified sequences</taxon>
        <taxon>metagenomes</taxon>
        <taxon>ecological metagenomes</taxon>
    </lineage>
</organism>
<reference evidence="1" key="1">
    <citation type="journal article" date="2015" name="Nature">
        <title>Complex archaea that bridge the gap between prokaryotes and eukaryotes.</title>
        <authorList>
            <person name="Spang A."/>
            <person name="Saw J.H."/>
            <person name="Jorgensen S.L."/>
            <person name="Zaremba-Niedzwiedzka K."/>
            <person name="Martijn J."/>
            <person name="Lind A.E."/>
            <person name="van Eijk R."/>
            <person name="Schleper C."/>
            <person name="Guy L."/>
            <person name="Ettema T.J."/>
        </authorList>
    </citation>
    <scope>NUCLEOTIDE SEQUENCE</scope>
</reference>
<gene>
    <name evidence="1" type="ORF">LCGC14_1053710</name>
</gene>
<evidence type="ECO:0000313" key="1">
    <source>
        <dbReference type="EMBL" id="KKN08734.1"/>
    </source>
</evidence>
<feature type="non-terminal residue" evidence="1">
    <location>
        <position position="1"/>
    </location>
</feature>
<sequence length="485" mass="53518">FHDTSSGEFSIVKVPISQVLGNKTRAELINHLTALANRQKQGKTEAEQALLYSMNQRMDANIVLRASGQPTEDIADAEMEATGISAVGRLKYSDDFERAGMAHEMSVVMSTGDFDALIDASNEIRERINAADTVVAADAVVRGQVFDALVRTRNKDIENDSYAWIIQASGNARGAMDPPEDLPHGPPPLWLRLDTVYDEFDRHGVPEHTRRPLSKPDAEALVRQYADQENSLARVRFLRALRDNYGPYHGTMIRELINAGLPDHTAITGEVESIETAMALDDASSIPESELRGALRTGEATNIENLIDSKTGKFREFANAMSPGNRPVEAIYRNALLKLSYVNSINGDRATAAVRNAEATLFQEWEIIGNTMVPKNQIDDGVRRALSSPDIVVDAIMDRIDPVETFANPDLGELKELGKERFIMSLRFAPKLYINEANTGVHVWVQDGKARDAEGQPIMLTWEELSALGRKTTGIEDLPFSLGGF</sequence>
<accession>A0A0F9MSL3</accession>
<dbReference type="AlphaFoldDB" id="A0A0F9MSL3"/>
<protein>
    <submittedName>
        <fullName evidence="1">Uncharacterized protein</fullName>
    </submittedName>
</protein>